<comment type="subcellular location">
    <subcellularLocation>
        <location evidence="1">Membrane</location>
        <topology evidence="1">Multi-pass membrane protein</topology>
    </subcellularLocation>
</comment>
<feature type="transmembrane region" description="Helical" evidence="6">
    <location>
        <begin position="567"/>
        <end position="588"/>
    </location>
</feature>
<dbReference type="CTD" id="151556"/>
<evidence type="ECO:0000256" key="6">
    <source>
        <dbReference type="SAM" id="Phobius"/>
    </source>
</evidence>
<gene>
    <name evidence="9" type="primary">GPR155</name>
</gene>
<dbReference type="Pfam" id="PF00002">
    <property type="entry name" value="7tm_2"/>
    <property type="match status" value="1"/>
</dbReference>
<feature type="transmembrane region" description="Helical" evidence="6">
    <location>
        <begin position="177"/>
        <end position="199"/>
    </location>
</feature>
<feature type="transmembrane region" description="Helical" evidence="6">
    <location>
        <begin position="428"/>
        <end position="446"/>
    </location>
</feature>
<accession>A0AAJ7TRW6</accession>
<dbReference type="InterPro" id="IPR004776">
    <property type="entry name" value="Mem_transp_PIN-like"/>
</dbReference>
<dbReference type="GO" id="GO:0030514">
    <property type="term" value="P:negative regulation of BMP signaling pathway"/>
    <property type="evidence" value="ECO:0007669"/>
    <property type="project" value="TreeGrafter"/>
</dbReference>
<dbReference type="GO" id="GO:0055085">
    <property type="term" value="P:transmembrane transport"/>
    <property type="evidence" value="ECO:0007669"/>
    <property type="project" value="InterPro"/>
</dbReference>
<name>A0AAJ7TRW6_PETMA</name>
<dbReference type="GO" id="GO:0016020">
    <property type="term" value="C:membrane"/>
    <property type="evidence" value="ECO:0007669"/>
    <property type="project" value="UniProtKB-SubCell"/>
</dbReference>
<dbReference type="GO" id="GO:0004930">
    <property type="term" value="F:G protein-coupled receptor activity"/>
    <property type="evidence" value="ECO:0007669"/>
    <property type="project" value="InterPro"/>
</dbReference>
<feature type="transmembrane region" description="Helical" evidence="6">
    <location>
        <begin position="458"/>
        <end position="477"/>
    </location>
</feature>
<feature type="compositionally biased region" description="Pro residues" evidence="5">
    <location>
        <begin position="16"/>
        <end position="27"/>
    </location>
</feature>
<dbReference type="PANTHER" id="PTHR22829">
    <property type="entry name" value="DEP DOMAIN PROTEIN"/>
    <property type="match status" value="1"/>
</dbReference>
<evidence type="ECO:0000256" key="5">
    <source>
        <dbReference type="SAM" id="MobiDB-lite"/>
    </source>
</evidence>
<organism evidence="8 9">
    <name type="scientific">Petromyzon marinus</name>
    <name type="common">Sea lamprey</name>
    <dbReference type="NCBI Taxonomy" id="7757"/>
    <lineage>
        <taxon>Eukaryota</taxon>
        <taxon>Metazoa</taxon>
        <taxon>Chordata</taxon>
        <taxon>Craniata</taxon>
        <taxon>Vertebrata</taxon>
        <taxon>Cyclostomata</taxon>
        <taxon>Hyperoartia</taxon>
        <taxon>Petromyzontiformes</taxon>
        <taxon>Petromyzontidae</taxon>
        <taxon>Petromyzon</taxon>
    </lineage>
</organism>
<feature type="transmembrane region" description="Helical" evidence="6">
    <location>
        <begin position="251"/>
        <end position="275"/>
    </location>
</feature>
<dbReference type="InterPro" id="IPR000832">
    <property type="entry name" value="GPCR_2_secretin-like"/>
</dbReference>
<evidence type="ECO:0000313" key="9">
    <source>
        <dbReference type="RefSeq" id="XP_032821598.1"/>
    </source>
</evidence>
<keyword evidence="3 6" id="KW-1133">Transmembrane helix</keyword>
<feature type="domain" description="DEP" evidence="7">
    <location>
        <begin position="830"/>
        <end position="909"/>
    </location>
</feature>
<dbReference type="AlphaFoldDB" id="A0AAJ7TRW6"/>
<evidence type="ECO:0000259" key="7">
    <source>
        <dbReference type="PROSITE" id="PS50186"/>
    </source>
</evidence>
<feature type="transmembrane region" description="Helical" evidence="6">
    <location>
        <begin position="701"/>
        <end position="722"/>
    </location>
</feature>
<dbReference type="RefSeq" id="XP_032821598.1">
    <property type="nucleotide sequence ID" value="XM_032965707.1"/>
</dbReference>
<feature type="compositionally biased region" description="Basic and acidic residues" evidence="5">
    <location>
        <begin position="601"/>
        <end position="613"/>
    </location>
</feature>
<evidence type="ECO:0000256" key="2">
    <source>
        <dbReference type="ARBA" id="ARBA00022692"/>
    </source>
</evidence>
<evidence type="ECO:0000256" key="4">
    <source>
        <dbReference type="ARBA" id="ARBA00023136"/>
    </source>
</evidence>
<proteinExistence type="predicted"/>
<feature type="region of interest" description="Disordered" evidence="5">
    <location>
        <begin position="597"/>
        <end position="628"/>
    </location>
</feature>
<dbReference type="SUPFAM" id="SSF46785">
    <property type="entry name" value="Winged helix' DNA-binding domain"/>
    <property type="match status" value="1"/>
</dbReference>
<keyword evidence="4 6" id="KW-0472">Membrane</keyword>
<dbReference type="Gene3D" id="1.20.1070.10">
    <property type="entry name" value="Rhodopsin 7-helix transmembrane proteins"/>
    <property type="match status" value="1"/>
</dbReference>
<feature type="transmembrane region" description="Helical" evidence="6">
    <location>
        <begin position="358"/>
        <end position="376"/>
    </location>
</feature>
<dbReference type="InterPro" id="IPR036390">
    <property type="entry name" value="WH_DNA-bd_sf"/>
</dbReference>
<evidence type="ECO:0000256" key="1">
    <source>
        <dbReference type="ARBA" id="ARBA00004141"/>
    </source>
</evidence>
<keyword evidence="2 6" id="KW-0812">Transmembrane</keyword>
<dbReference type="GO" id="GO:0035556">
    <property type="term" value="P:intracellular signal transduction"/>
    <property type="evidence" value="ECO:0007669"/>
    <property type="project" value="InterPro"/>
</dbReference>
<evidence type="ECO:0000313" key="8">
    <source>
        <dbReference type="Proteomes" id="UP001318040"/>
    </source>
</evidence>
<feature type="region of interest" description="Disordered" evidence="5">
    <location>
        <begin position="11"/>
        <end position="39"/>
    </location>
</feature>
<dbReference type="Proteomes" id="UP001318040">
    <property type="component" value="Chromosome 34"/>
</dbReference>
<feature type="transmembrane region" description="Helical" evidence="6">
    <location>
        <begin position="287"/>
        <end position="305"/>
    </location>
</feature>
<dbReference type="InterPro" id="IPR000591">
    <property type="entry name" value="DEP_dom"/>
</dbReference>
<dbReference type="Pfam" id="PF03547">
    <property type="entry name" value="Mem_trans"/>
    <property type="match status" value="1"/>
</dbReference>
<feature type="transmembrane region" description="Helical" evidence="6">
    <location>
        <begin position="109"/>
        <end position="135"/>
    </location>
</feature>
<dbReference type="PROSITE" id="PS50186">
    <property type="entry name" value="DEP"/>
    <property type="match status" value="1"/>
</dbReference>
<sequence>MALPQNFTATLLHAPPSSPTPQWPFPTDPNATDDYGGSEGYPDGVPPNVAVDRLFPALLECFGTVLCGYAAGRSGLVPPSGARGLGGFVSSFALPALLFRNMVVLDFAVVSWGFLLAVLATKVAVFVLVCVVTLLTAAPASRFAKAGLFPIFATQSNDFALGYPIVQALYQATNPEYVQYIYLVAPISLVLLNPVGFVFCELQRRRNVEVEGPGEEEEVEVEVEVGATTMTAPPRALSGCSRALSSLRTCAGAVLGALVNPVVLSSLVGLAGNFLLARKVPELVSRFLDSLGAAFGASAQFYLGLSMVGKMQSHTRGTVVSIILLITAKVLVFPLLCREMVELLETRGEKNHTSLRDFGFLYGVFPTAPSVIIYASRYAMEIETLSTGMVVCTFLSAPLMYVSSWLLAMPRLDDHVTRAVLDSVSFDIGIVGLIFLVWVLGLAVLSRRYRQLPHFFSINLFAAQLLTCVGMVFWHVLGTGAGTLARVLAFILLYAPMCSSYLWTGMTAFSLLVLQVAGEKRTRSFKGMMTVVAWGLPAFAVGILVALSGDMRKYEIDPAFFWGRSQVVMTVVMLAVSILLGATSLIVLGRRSGAQRPYEALSKEGPESTRVPDDAPSPPPEPAPNGTLETHAPCEGECPCSGSECCASTRSLPVVAAAGDPADPAAVARCLGPCGPGDCALADEERARVLEREDPQAGRHVLLCLLLLIAMFLSMCTGLWWLLSSTIGGPYLEFKFTCAVCNFGQGFLSFVLFGLDKHLIIIPFKRRLQRLWGSAALSPSPRGPTSGPLRGPNKEVAMTCRQFLHFHRERCCGDIVHERRCGRRRVRVCLGSELVGWLVAAGLSEDRDGATRYAERLLCGGVIARLAEAGGRRGDGGGGGGGGGGAKDDYSTAAALDFLDAPLYYRVAPPPVEDW</sequence>
<keyword evidence="8" id="KW-1185">Reference proteome</keyword>
<dbReference type="PANTHER" id="PTHR22829:SF5">
    <property type="entry name" value="INTEGRAL MEMBRANE PROTEIN GPR155"/>
    <property type="match status" value="1"/>
</dbReference>
<protein>
    <submittedName>
        <fullName evidence="9">Integral membrane protein GPR155 isoform X1</fullName>
    </submittedName>
</protein>
<feature type="transmembrane region" description="Helical" evidence="6">
    <location>
        <begin position="317"/>
        <end position="336"/>
    </location>
</feature>
<dbReference type="InterPro" id="IPR051832">
    <property type="entry name" value="mTOR-Rac_regulators"/>
</dbReference>
<feature type="transmembrane region" description="Helical" evidence="6">
    <location>
        <begin position="734"/>
        <end position="755"/>
    </location>
</feature>
<feature type="transmembrane region" description="Helical" evidence="6">
    <location>
        <begin position="388"/>
        <end position="408"/>
    </location>
</feature>
<reference evidence="9" key="1">
    <citation type="submission" date="2025-08" db="UniProtKB">
        <authorList>
            <consortium name="RefSeq"/>
        </authorList>
    </citation>
    <scope>IDENTIFICATION</scope>
    <source>
        <tissue evidence="9">Sperm</tissue>
    </source>
</reference>
<feature type="transmembrane region" description="Helical" evidence="6">
    <location>
        <begin position="489"/>
        <end position="516"/>
    </location>
</feature>
<dbReference type="KEGG" id="pmrn:116948716"/>
<evidence type="ECO:0000256" key="3">
    <source>
        <dbReference type="ARBA" id="ARBA00022989"/>
    </source>
</evidence>
<feature type="transmembrane region" description="Helical" evidence="6">
    <location>
        <begin position="528"/>
        <end position="547"/>
    </location>
</feature>